<protein>
    <submittedName>
        <fullName evidence="1">Uncharacterized protein</fullName>
    </submittedName>
</protein>
<dbReference type="KEGG" id="bhu:bhn_I1476"/>
<dbReference type="EMBL" id="CP017831">
    <property type="protein sequence ID" value="AOZ96509.1"/>
    <property type="molecule type" value="Genomic_DNA"/>
</dbReference>
<evidence type="ECO:0000313" key="1">
    <source>
        <dbReference type="EMBL" id="AOZ96509.1"/>
    </source>
</evidence>
<dbReference type="Proteomes" id="UP000179284">
    <property type="component" value="Chromosome I"/>
</dbReference>
<organism evidence="1 2">
    <name type="scientific">Butyrivibrio hungatei</name>
    <dbReference type="NCBI Taxonomy" id="185008"/>
    <lineage>
        <taxon>Bacteria</taxon>
        <taxon>Bacillati</taxon>
        <taxon>Bacillota</taxon>
        <taxon>Clostridia</taxon>
        <taxon>Lachnospirales</taxon>
        <taxon>Lachnospiraceae</taxon>
        <taxon>Butyrivibrio</taxon>
    </lineage>
</organism>
<dbReference type="RefSeq" id="WP_071176192.1">
    <property type="nucleotide sequence ID" value="NZ_CP017831.1"/>
</dbReference>
<sequence length="228" mass="25195">MLRKVEKYICIVFAFVLAIMLLIPAKVEAYSDVDCFDFGDTVMSINAGESKKVWFRSDYNYTYFVGDHTSDGTYIECTYRAGSEYMVVHIGPDETVKNVFFHFYVNDAKLESGDVHDCIEVYVQNIVPQYQSIPVGIAGGKTGTLMKQGNVAMLYNDQGIAMASFSISNGNGNMGTFGITSVTNNGSNYFVIVAPSTIYYPKISESDKAVMIANGYAGICVNGIYKNW</sequence>
<reference evidence="2" key="1">
    <citation type="submission" date="2016-10" db="EMBL/GenBank/DDBJ databases">
        <title>The complete genome sequence of the rumen bacterium Butyrivibrio hungatei MB2003.</title>
        <authorList>
            <person name="Palevich N."/>
            <person name="Kelly W.J."/>
            <person name="Leahy S.C."/>
            <person name="Altermann E."/>
            <person name="Rakonjac J."/>
            <person name="Attwood G.T."/>
        </authorList>
    </citation>
    <scope>NUCLEOTIDE SEQUENCE [LARGE SCALE GENOMIC DNA]</scope>
    <source>
        <strain evidence="2">MB2003</strain>
    </source>
</reference>
<gene>
    <name evidence="1" type="ORF">bhn_I1476</name>
</gene>
<dbReference type="AlphaFoldDB" id="A0A1D9P1Z1"/>
<keyword evidence="2" id="KW-1185">Reference proteome</keyword>
<evidence type="ECO:0000313" key="2">
    <source>
        <dbReference type="Proteomes" id="UP000179284"/>
    </source>
</evidence>
<accession>A0A1D9P1Z1</accession>
<proteinExistence type="predicted"/>
<name>A0A1D9P1Z1_9FIRM</name>
<dbReference type="OrthoDB" id="2000556at2"/>